<reference evidence="8 9" key="1">
    <citation type="submission" date="2022-11" db="EMBL/GenBank/DDBJ databases">
        <title>Study of microbial diversity in lake waters.</title>
        <authorList>
            <person name="Zhang J."/>
        </authorList>
    </citation>
    <scope>NUCLEOTIDE SEQUENCE [LARGE SCALE GENOMIC DNA]</scope>
    <source>
        <strain evidence="8 9">DT12</strain>
    </source>
</reference>
<comment type="similarity">
    <text evidence="1 6">Belongs to the peptidase M42 family.</text>
</comment>
<keyword evidence="4" id="KW-0479">Metal-binding</keyword>
<keyword evidence="3" id="KW-0645">Protease</keyword>
<dbReference type="PANTHER" id="PTHR32481:SF9">
    <property type="entry name" value="ENDOGLUCANASE"/>
    <property type="match status" value="1"/>
</dbReference>
<accession>A0ABT3WW19</accession>
<evidence type="ECO:0000313" key="8">
    <source>
        <dbReference type="EMBL" id="MCX7568878.1"/>
    </source>
</evidence>
<dbReference type="Gene3D" id="3.40.630.10">
    <property type="entry name" value="Zn peptidases"/>
    <property type="match status" value="1"/>
</dbReference>
<dbReference type="Proteomes" id="UP001208017">
    <property type="component" value="Unassembled WGS sequence"/>
</dbReference>
<sequence length="335" mass="35501">MKDTLKQSISQLAESCGPSGSEEKVREQLRNMVAPYADEVREDVIGNLLVTKRGIGVDRKHLLLVAHMDEPGLIVIHIDGDGYLRVAPVGPGEAAYLVGQRVKFPSGIVGVVGAHDVSDPGDVTFASLYIDLGVDSKEMAEELVQIGESCVIVQPTIELAPDRLVGKALDNRVGCSVAAEVLKRLNGCPHDVTVVFTVQQHVGQRGVKPAAFGLSPDFALVLDGVRSGDTPGADRIEIGLGKGVSVKIIDKTVIIPPRIKNYLVDLAEANGIPYQLEVCPDGTSDAGSLLISRDGIPTGGLSIPVRYLVSGSEMVDLRDAEAAASLALQALQNYR</sequence>
<dbReference type="PANTHER" id="PTHR32481">
    <property type="entry name" value="AMINOPEPTIDASE"/>
    <property type="match status" value="1"/>
</dbReference>
<evidence type="ECO:0000256" key="5">
    <source>
        <dbReference type="ARBA" id="ARBA00022801"/>
    </source>
</evidence>
<dbReference type="Pfam" id="PF05343">
    <property type="entry name" value="Peptidase_M42"/>
    <property type="match status" value="1"/>
</dbReference>
<dbReference type="SUPFAM" id="SSF101821">
    <property type="entry name" value="Aminopeptidase/glucanase lid domain"/>
    <property type="match status" value="1"/>
</dbReference>
<evidence type="ECO:0000256" key="4">
    <source>
        <dbReference type="ARBA" id="ARBA00022723"/>
    </source>
</evidence>
<evidence type="ECO:0008006" key="10">
    <source>
        <dbReference type="Google" id="ProtNLM"/>
    </source>
</evidence>
<evidence type="ECO:0000256" key="3">
    <source>
        <dbReference type="ARBA" id="ARBA00022670"/>
    </source>
</evidence>
<organism evidence="8 9">
    <name type="scientific">Tumebacillus lacus</name>
    <dbReference type="NCBI Taxonomy" id="2995335"/>
    <lineage>
        <taxon>Bacteria</taxon>
        <taxon>Bacillati</taxon>
        <taxon>Bacillota</taxon>
        <taxon>Bacilli</taxon>
        <taxon>Bacillales</taxon>
        <taxon>Alicyclobacillaceae</taxon>
        <taxon>Tumebacillus</taxon>
    </lineage>
</organism>
<dbReference type="InterPro" id="IPR023367">
    <property type="entry name" value="Peptidase_M42_dom2"/>
</dbReference>
<gene>
    <name evidence="8" type="ORF">OS242_02745</name>
</gene>
<dbReference type="Gene3D" id="2.40.30.40">
    <property type="entry name" value="Peptidase M42, domain 2"/>
    <property type="match status" value="1"/>
</dbReference>
<protein>
    <recommendedName>
        <fullName evidence="10">Aminopeptidase</fullName>
    </recommendedName>
</protein>
<name>A0ABT3WW19_9BACL</name>
<keyword evidence="2" id="KW-0031">Aminopeptidase</keyword>
<keyword evidence="5" id="KW-0378">Hydrolase</keyword>
<evidence type="ECO:0000256" key="1">
    <source>
        <dbReference type="ARBA" id="ARBA00006272"/>
    </source>
</evidence>
<proteinExistence type="inferred from homology"/>
<evidence type="ECO:0000256" key="7">
    <source>
        <dbReference type="SAM" id="MobiDB-lite"/>
    </source>
</evidence>
<evidence type="ECO:0000256" key="6">
    <source>
        <dbReference type="PIRNR" id="PIRNR001123"/>
    </source>
</evidence>
<evidence type="ECO:0000313" key="9">
    <source>
        <dbReference type="Proteomes" id="UP001208017"/>
    </source>
</evidence>
<dbReference type="InterPro" id="IPR051464">
    <property type="entry name" value="Peptidase_M42_aminopept"/>
</dbReference>
<feature type="region of interest" description="Disordered" evidence="7">
    <location>
        <begin position="1"/>
        <end position="23"/>
    </location>
</feature>
<dbReference type="SUPFAM" id="SSF53187">
    <property type="entry name" value="Zn-dependent exopeptidases"/>
    <property type="match status" value="1"/>
</dbReference>
<evidence type="ECO:0000256" key="2">
    <source>
        <dbReference type="ARBA" id="ARBA00022438"/>
    </source>
</evidence>
<dbReference type="InterPro" id="IPR008007">
    <property type="entry name" value="Peptidase_M42"/>
</dbReference>
<dbReference type="RefSeq" id="WP_267150113.1">
    <property type="nucleotide sequence ID" value="NZ_JAPMLT010000001.1"/>
</dbReference>
<feature type="compositionally biased region" description="Polar residues" evidence="7">
    <location>
        <begin position="1"/>
        <end position="13"/>
    </location>
</feature>
<keyword evidence="9" id="KW-1185">Reference proteome</keyword>
<comment type="caution">
    <text evidence="8">The sequence shown here is derived from an EMBL/GenBank/DDBJ whole genome shotgun (WGS) entry which is preliminary data.</text>
</comment>
<dbReference type="PIRSF" id="PIRSF001123">
    <property type="entry name" value="PepA_GA"/>
    <property type="match status" value="1"/>
</dbReference>
<dbReference type="EMBL" id="JAPMLT010000001">
    <property type="protein sequence ID" value="MCX7568878.1"/>
    <property type="molecule type" value="Genomic_DNA"/>
</dbReference>